<feature type="non-terminal residue" evidence="4">
    <location>
        <position position="1"/>
    </location>
</feature>
<dbReference type="EMBL" id="JAAWVO010068281">
    <property type="protein sequence ID" value="MBN3323904.1"/>
    <property type="molecule type" value="Genomic_DNA"/>
</dbReference>
<dbReference type="PRINTS" id="PR00179">
    <property type="entry name" value="LIPOCALIN"/>
</dbReference>
<keyword evidence="5" id="KW-1185">Reference proteome</keyword>
<gene>
    <name evidence="4" type="primary">Lipo</name>
    <name evidence="4" type="ORF">GTO95_0010405</name>
</gene>
<dbReference type="InterPro" id="IPR012674">
    <property type="entry name" value="Calycin"/>
</dbReference>
<reference evidence="4" key="1">
    <citation type="journal article" date="2021" name="Cell">
        <title>Tracing the genetic footprints of vertebrate landing in non-teleost ray-finned fishes.</title>
        <authorList>
            <person name="Bi X."/>
            <person name="Wang K."/>
            <person name="Yang L."/>
            <person name="Pan H."/>
            <person name="Jiang H."/>
            <person name="Wei Q."/>
            <person name="Fang M."/>
            <person name="Yu H."/>
            <person name="Zhu C."/>
            <person name="Cai Y."/>
            <person name="He Y."/>
            <person name="Gan X."/>
            <person name="Zeng H."/>
            <person name="Yu D."/>
            <person name="Zhu Y."/>
            <person name="Jiang H."/>
            <person name="Qiu Q."/>
            <person name="Yang H."/>
            <person name="Zhang Y.E."/>
            <person name="Wang W."/>
            <person name="Zhu M."/>
            <person name="He S."/>
            <person name="Zhang G."/>
        </authorList>
    </citation>
    <scope>NUCLEOTIDE SEQUENCE</scope>
    <source>
        <strain evidence="4">Allg_001</strain>
    </source>
</reference>
<evidence type="ECO:0000259" key="3">
    <source>
        <dbReference type="Pfam" id="PF00061"/>
    </source>
</evidence>
<dbReference type="InterPro" id="IPR002345">
    <property type="entry name" value="Lipocalin"/>
</dbReference>
<dbReference type="Pfam" id="PF00061">
    <property type="entry name" value="Lipocalin"/>
    <property type="match status" value="1"/>
</dbReference>
<evidence type="ECO:0000256" key="2">
    <source>
        <dbReference type="RuleBase" id="RU003695"/>
    </source>
</evidence>
<dbReference type="InterPro" id="IPR022272">
    <property type="entry name" value="Lipocalin_CS"/>
</dbReference>
<name>A0A8J7P4N5_ATRSP</name>
<dbReference type="AlphaFoldDB" id="A0A8J7P4N5"/>
<comment type="similarity">
    <text evidence="1 2">Belongs to the calycin superfamily. Lipocalin family.</text>
</comment>
<organism evidence="4 5">
    <name type="scientific">Atractosteus spatula</name>
    <name type="common">Alligator gar</name>
    <name type="synonym">Lepisosteus spatula</name>
    <dbReference type="NCBI Taxonomy" id="7917"/>
    <lineage>
        <taxon>Eukaryota</taxon>
        <taxon>Metazoa</taxon>
        <taxon>Chordata</taxon>
        <taxon>Craniata</taxon>
        <taxon>Vertebrata</taxon>
        <taxon>Euteleostomi</taxon>
        <taxon>Actinopterygii</taxon>
        <taxon>Neopterygii</taxon>
        <taxon>Holostei</taxon>
        <taxon>Semionotiformes</taxon>
        <taxon>Lepisosteidae</taxon>
        <taxon>Atractosteus</taxon>
    </lineage>
</organism>
<sequence length="219" mass="24553">MGGRKRYKVPPSGRAASSVGVCLRALRGQPRHLSPGRMKPCLLGVQLTLLCALSASGEVQPQKDFDLLKFAGRWYRVGFAYDSPAFAPFRHMLRISKGILTPMENGNVNVTMWGARSSGCRSRVYVYEKTAVPGQFTYFSTSHSRVKDITIVETNYDEYALVMKHKKMDKEYSQVALYGRTERLRPELLEKFREFALAQGFSPESILTPPPTGEGGPWP</sequence>
<evidence type="ECO:0000256" key="1">
    <source>
        <dbReference type="ARBA" id="ARBA00006889"/>
    </source>
</evidence>
<feature type="non-terminal residue" evidence="4">
    <location>
        <position position="219"/>
    </location>
</feature>
<dbReference type="SUPFAM" id="SSF50814">
    <property type="entry name" value="Lipocalins"/>
    <property type="match status" value="1"/>
</dbReference>
<dbReference type="InterPro" id="IPR000566">
    <property type="entry name" value="Lipocln_cytosolic_FA-bd_dom"/>
</dbReference>
<feature type="domain" description="Lipocalin/cytosolic fatty-acid binding" evidence="3">
    <location>
        <begin position="71"/>
        <end position="212"/>
    </location>
</feature>
<evidence type="ECO:0000313" key="5">
    <source>
        <dbReference type="Proteomes" id="UP000736164"/>
    </source>
</evidence>
<dbReference type="GO" id="GO:0036094">
    <property type="term" value="F:small molecule binding"/>
    <property type="evidence" value="ECO:0007669"/>
    <property type="project" value="InterPro"/>
</dbReference>
<dbReference type="PANTHER" id="PTHR11430:SF63">
    <property type="entry name" value="LOC555483 PROTEIN-RELATED"/>
    <property type="match status" value="1"/>
</dbReference>
<comment type="caution">
    <text evidence="4">The sequence shown here is derived from an EMBL/GenBank/DDBJ whole genome shotgun (WGS) entry which is preliminary data.</text>
</comment>
<dbReference type="PANTHER" id="PTHR11430">
    <property type="entry name" value="LIPOCALIN"/>
    <property type="match status" value="1"/>
</dbReference>
<dbReference type="Gene3D" id="2.40.128.20">
    <property type="match status" value="1"/>
</dbReference>
<dbReference type="Proteomes" id="UP000736164">
    <property type="component" value="Unassembled WGS sequence"/>
</dbReference>
<protein>
    <submittedName>
        <fullName evidence="4">LIPO protein</fullName>
    </submittedName>
</protein>
<accession>A0A8J7P4N5</accession>
<evidence type="ECO:0000313" key="4">
    <source>
        <dbReference type="EMBL" id="MBN3323904.1"/>
    </source>
</evidence>
<dbReference type="PRINTS" id="PR01254">
    <property type="entry name" value="PGNDSYNTHASE"/>
</dbReference>
<proteinExistence type="inferred from homology"/>
<dbReference type="PROSITE" id="PS00213">
    <property type="entry name" value="LIPOCALIN"/>
    <property type="match status" value="1"/>
</dbReference>